<dbReference type="Proteomes" id="UP000469424">
    <property type="component" value="Unassembled WGS sequence"/>
</dbReference>
<dbReference type="Gene3D" id="3.40.50.1820">
    <property type="entry name" value="alpha/beta hydrolase"/>
    <property type="match status" value="1"/>
</dbReference>
<name>A0A6N7X2R6_9FIRM</name>
<protein>
    <submittedName>
        <fullName evidence="1">Esterase family protein</fullName>
    </submittedName>
</protein>
<dbReference type="PANTHER" id="PTHR48098:SF1">
    <property type="entry name" value="DIACYLGLYCEROL ACYLTRANSFERASE_MYCOLYLTRANSFERASE AG85A"/>
    <property type="match status" value="1"/>
</dbReference>
<dbReference type="InterPro" id="IPR029058">
    <property type="entry name" value="AB_hydrolase_fold"/>
</dbReference>
<dbReference type="Pfam" id="PF00756">
    <property type="entry name" value="Esterase"/>
    <property type="match status" value="1"/>
</dbReference>
<proteinExistence type="predicted"/>
<dbReference type="GO" id="GO:0016747">
    <property type="term" value="F:acyltransferase activity, transferring groups other than amino-acyl groups"/>
    <property type="evidence" value="ECO:0007669"/>
    <property type="project" value="TreeGrafter"/>
</dbReference>
<keyword evidence="2" id="KW-1185">Reference proteome</keyword>
<evidence type="ECO:0000313" key="1">
    <source>
        <dbReference type="EMBL" id="MST69812.1"/>
    </source>
</evidence>
<dbReference type="SUPFAM" id="SSF53474">
    <property type="entry name" value="alpha/beta-Hydrolases"/>
    <property type="match status" value="1"/>
</dbReference>
<reference evidence="1 2" key="1">
    <citation type="submission" date="2019-08" db="EMBL/GenBank/DDBJ databases">
        <title>In-depth cultivation of the pig gut microbiome towards novel bacterial diversity and tailored functional studies.</title>
        <authorList>
            <person name="Wylensek D."/>
            <person name="Hitch T.C.A."/>
            <person name="Clavel T."/>
        </authorList>
    </citation>
    <scope>NUCLEOTIDE SEQUENCE [LARGE SCALE GENOMIC DNA]</scope>
    <source>
        <strain evidence="1 2">WCA-MUC-591-APC-4B</strain>
    </source>
</reference>
<evidence type="ECO:0000313" key="2">
    <source>
        <dbReference type="Proteomes" id="UP000469424"/>
    </source>
</evidence>
<dbReference type="EMBL" id="VUNA01000001">
    <property type="protein sequence ID" value="MST69812.1"/>
    <property type="molecule type" value="Genomic_DNA"/>
</dbReference>
<accession>A0A6N7X2R6</accession>
<sequence>MRKTTVIKTTKKRRRRAAFLLILLITGIAVLKSGIVTKRIQREETKKAVAAEVEALHEKANRDGIVEETPDPYFIRKQPGYSYPKPKLIQYDSGITHTRRHAMVFLPADYDAAKTYPVLYLLHGWGGSHRTWANKKANIILQNLYYFEDVPEMIVVCPNSNVNAAESVEGLSFTESLEPFDATPEEVVKYLKPYIERHFSVKKGRKSTAVAGNSLGGRNALALAYKYPKQFGSVGSFSPSVSVEAANGTGLKAPLRDLNLPKNKNRPFDVLMVMVGRSDKVCGNVSYELDRYMKAQNISHDFYDTAGGHETTVWQNGLYNFAKKLYRK</sequence>
<comment type="caution">
    <text evidence="1">The sequence shown here is derived from an EMBL/GenBank/DDBJ whole genome shotgun (WGS) entry which is preliminary data.</text>
</comment>
<gene>
    <name evidence="1" type="ORF">FYJ65_00405</name>
</gene>
<dbReference type="AlphaFoldDB" id="A0A6N7X2R6"/>
<dbReference type="InterPro" id="IPR050583">
    <property type="entry name" value="Mycobacterial_A85_antigen"/>
</dbReference>
<organism evidence="1 2">
    <name type="scientific">Mogibacterium kristiansenii</name>
    <dbReference type="NCBI Taxonomy" id="2606708"/>
    <lineage>
        <taxon>Bacteria</taxon>
        <taxon>Bacillati</taxon>
        <taxon>Bacillota</taxon>
        <taxon>Clostridia</taxon>
        <taxon>Peptostreptococcales</taxon>
        <taxon>Anaerovoracaceae</taxon>
        <taxon>Mogibacterium</taxon>
    </lineage>
</organism>
<dbReference type="InterPro" id="IPR000801">
    <property type="entry name" value="Esterase-like"/>
</dbReference>
<dbReference type="PANTHER" id="PTHR48098">
    <property type="entry name" value="ENTEROCHELIN ESTERASE-RELATED"/>
    <property type="match status" value="1"/>
</dbReference>